<evidence type="ECO:0000313" key="2">
    <source>
        <dbReference type="EMBL" id="TNN51682.1"/>
    </source>
</evidence>
<feature type="region of interest" description="Disordered" evidence="1">
    <location>
        <begin position="81"/>
        <end position="137"/>
    </location>
</feature>
<comment type="caution">
    <text evidence="2">The sequence shown here is derived from an EMBL/GenBank/DDBJ whole genome shotgun (WGS) entry which is preliminary data.</text>
</comment>
<keyword evidence="3" id="KW-1185">Reference proteome</keyword>
<gene>
    <name evidence="2" type="ORF">EYF80_038094</name>
</gene>
<protein>
    <submittedName>
        <fullName evidence="2">Uncharacterized protein</fullName>
    </submittedName>
</protein>
<feature type="region of interest" description="Disordered" evidence="1">
    <location>
        <begin position="1"/>
        <end position="31"/>
    </location>
</feature>
<sequence>MSELREGCQMSTAAATEAERPLIPQTGTAGGEQECAALCSVTRGAGRRRGHERVILQALMRSEIGFQNVSVVTQVTAEERKQVRGQEERLHQGALGQLPRHLEDSVSKSPMLGSNGTPEDSSFSPWDRRAYSSDSPN</sequence>
<accession>A0A4Z2GG93</accession>
<dbReference type="Proteomes" id="UP000314294">
    <property type="component" value="Unassembled WGS sequence"/>
</dbReference>
<reference evidence="2 3" key="1">
    <citation type="submission" date="2019-03" db="EMBL/GenBank/DDBJ databases">
        <title>First draft genome of Liparis tanakae, snailfish: a comprehensive survey of snailfish specific genes.</title>
        <authorList>
            <person name="Kim W."/>
            <person name="Song I."/>
            <person name="Jeong J.-H."/>
            <person name="Kim D."/>
            <person name="Kim S."/>
            <person name="Ryu S."/>
            <person name="Song J.Y."/>
            <person name="Lee S.K."/>
        </authorList>
    </citation>
    <scope>NUCLEOTIDE SEQUENCE [LARGE SCALE GENOMIC DNA]</scope>
    <source>
        <tissue evidence="2">Muscle</tissue>
    </source>
</reference>
<evidence type="ECO:0000256" key="1">
    <source>
        <dbReference type="SAM" id="MobiDB-lite"/>
    </source>
</evidence>
<dbReference type="EMBL" id="SRLO01000573">
    <property type="protein sequence ID" value="TNN51682.1"/>
    <property type="molecule type" value="Genomic_DNA"/>
</dbReference>
<feature type="compositionally biased region" description="Basic and acidic residues" evidence="1">
    <location>
        <begin position="81"/>
        <end position="91"/>
    </location>
</feature>
<name>A0A4Z2GG93_9TELE</name>
<proteinExistence type="predicted"/>
<dbReference type="AlphaFoldDB" id="A0A4Z2GG93"/>
<feature type="compositionally biased region" description="Polar residues" evidence="1">
    <location>
        <begin position="112"/>
        <end position="124"/>
    </location>
</feature>
<organism evidence="2 3">
    <name type="scientific">Liparis tanakae</name>
    <name type="common">Tanaka's snailfish</name>
    <dbReference type="NCBI Taxonomy" id="230148"/>
    <lineage>
        <taxon>Eukaryota</taxon>
        <taxon>Metazoa</taxon>
        <taxon>Chordata</taxon>
        <taxon>Craniata</taxon>
        <taxon>Vertebrata</taxon>
        <taxon>Euteleostomi</taxon>
        <taxon>Actinopterygii</taxon>
        <taxon>Neopterygii</taxon>
        <taxon>Teleostei</taxon>
        <taxon>Neoteleostei</taxon>
        <taxon>Acanthomorphata</taxon>
        <taxon>Eupercaria</taxon>
        <taxon>Perciformes</taxon>
        <taxon>Cottioidei</taxon>
        <taxon>Cottales</taxon>
        <taxon>Liparidae</taxon>
        <taxon>Liparis</taxon>
    </lineage>
</organism>
<evidence type="ECO:0000313" key="3">
    <source>
        <dbReference type="Proteomes" id="UP000314294"/>
    </source>
</evidence>